<dbReference type="HOGENOM" id="CLU_031026_0_0_7"/>
<dbReference type="Pfam" id="PF02803">
    <property type="entry name" value="Thiolase_C"/>
    <property type="match status" value="1"/>
</dbReference>
<dbReference type="EC" id="2.3.1.9" evidence="8"/>
<dbReference type="CDD" id="cd00751">
    <property type="entry name" value="thiolase"/>
    <property type="match status" value="1"/>
</dbReference>
<evidence type="ECO:0000256" key="4">
    <source>
        <dbReference type="PIRSR" id="PIRSR000429-1"/>
    </source>
</evidence>
<feature type="active site" description="Proton acceptor" evidence="4">
    <location>
        <position position="377"/>
    </location>
</feature>
<gene>
    <name evidence="8" type="ordered locus">Sfum_2280</name>
</gene>
<proteinExistence type="inferred from homology"/>
<dbReference type="Proteomes" id="UP000001784">
    <property type="component" value="Chromosome"/>
</dbReference>
<evidence type="ECO:0000313" key="9">
    <source>
        <dbReference type="Proteomes" id="UP000001784"/>
    </source>
</evidence>
<organism evidence="8 9">
    <name type="scientific">Syntrophobacter fumaroxidans (strain DSM 10017 / MPOB)</name>
    <dbReference type="NCBI Taxonomy" id="335543"/>
    <lineage>
        <taxon>Bacteria</taxon>
        <taxon>Pseudomonadati</taxon>
        <taxon>Thermodesulfobacteriota</taxon>
        <taxon>Syntrophobacteria</taxon>
        <taxon>Syntrophobacterales</taxon>
        <taxon>Syntrophobacteraceae</taxon>
        <taxon>Syntrophobacter</taxon>
    </lineage>
</organism>
<dbReference type="Gene3D" id="3.40.47.10">
    <property type="match status" value="1"/>
</dbReference>
<dbReference type="InterPro" id="IPR020616">
    <property type="entry name" value="Thiolase_N"/>
</dbReference>
<dbReference type="PANTHER" id="PTHR18919">
    <property type="entry name" value="ACETYL-COA C-ACYLTRANSFERASE"/>
    <property type="match status" value="1"/>
</dbReference>
<dbReference type="Pfam" id="PF00108">
    <property type="entry name" value="Thiolase_N"/>
    <property type="match status" value="1"/>
</dbReference>
<dbReference type="NCBIfam" id="TIGR01930">
    <property type="entry name" value="AcCoA-C-Actrans"/>
    <property type="match status" value="1"/>
</dbReference>
<dbReference type="InterPro" id="IPR016039">
    <property type="entry name" value="Thiolase-like"/>
</dbReference>
<keyword evidence="3 5" id="KW-0012">Acyltransferase</keyword>
<sequence>MEQVVIASAVRTPIGSYLGALREVPAYVLGALVLNEAVKRANVDPARVEDVIMGQSYQSGEYVNIARMALLTAGWPVEVPGITLDRRCCSGLDAICFGAMKIQCGHASIVVAGGVESMSTAEFYIPGEFIKWGMEGRRDPRWGFMPRGHGSLSMWGLPLFDRIQRARVMSQPIERFGELNSMMTWAEAAARGENISREEADRWALRSHRRACEAIDSGKFREEIVPVVVPRKKGQSLAIDTDEPPRRDTALEKLSRLPVVYEDGICTAGNSSSENDGAAAVVLMGESCALALGIQPLASLKSFAVAAADPTLTYPAVPAAVDKAMNRAELTVEDMDLIEIQEAFAAQMLADAKLMKIDSADLDRKVNVNGSGISLGHPIAATGTMRMVTLLHELRRRNARFGLETICGGGGHGIAAIVERTPDGDS</sequence>
<evidence type="ECO:0000256" key="5">
    <source>
        <dbReference type="RuleBase" id="RU003557"/>
    </source>
</evidence>
<dbReference type="AlphaFoldDB" id="A0LKL0"/>
<feature type="domain" description="Thiolase C-terminal" evidence="7">
    <location>
        <begin position="295"/>
        <end position="420"/>
    </location>
</feature>
<evidence type="ECO:0000313" key="8">
    <source>
        <dbReference type="EMBL" id="ABK17962.1"/>
    </source>
</evidence>
<evidence type="ECO:0000259" key="6">
    <source>
        <dbReference type="Pfam" id="PF00108"/>
    </source>
</evidence>
<dbReference type="PIRSF" id="PIRSF000429">
    <property type="entry name" value="Ac-CoA_Ac_transf"/>
    <property type="match status" value="1"/>
</dbReference>
<feature type="domain" description="Thiolase N-terminal" evidence="6">
    <location>
        <begin position="4"/>
        <end position="287"/>
    </location>
</feature>
<dbReference type="RefSeq" id="WP_011699131.1">
    <property type="nucleotide sequence ID" value="NC_008554.1"/>
</dbReference>
<dbReference type="EMBL" id="CP000478">
    <property type="protein sequence ID" value="ABK17962.1"/>
    <property type="molecule type" value="Genomic_DNA"/>
</dbReference>
<feature type="active site" description="Acyl-thioester intermediate" evidence="4">
    <location>
        <position position="88"/>
    </location>
</feature>
<evidence type="ECO:0000259" key="7">
    <source>
        <dbReference type="Pfam" id="PF02803"/>
    </source>
</evidence>
<keyword evidence="2 5" id="KW-0808">Transferase</keyword>
<evidence type="ECO:0000256" key="2">
    <source>
        <dbReference type="ARBA" id="ARBA00022679"/>
    </source>
</evidence>
<keyword evidence="9" id="KW-1185">Reference proteome</keyword>
<comment type="similarity">
    <text evidence="1 5">Belongs to the thiolase-like superfamily. Thiolase family.</text>
</comment>
<name>A0LKL0_SYNFM</name>
<protein>
    <submittedName>
        <fullName evidence="8">Acetyl-CoA acetyltransferases</fullName>
        <ecNumber evidence="8">2.3.1.9</ecNumber>
    </submittedName>
</protein>
<dbReference type="InterPro" id="IPR020617">
    <property type="entry name" value="Thiolase_C"/>
</dbReference>
<dbReference type="OrthoDB" id="9764638at2"/>
<dbReference type="eggNOG" id="COG0183">
    <property type="taxonomic scope" value="Bacteria"/>
</dbReference>
<dbReference type="SUPFAM" id="SSF53901">
    <property type="entry name" value="Thiolase-like"/>
    <property type="match status" value="2"/>
</dbReference>
<dbReference type="PANTHER" id="PTHR18919:SF107">
    <property type="entry name" value="ACETYL-COA ACETYLTRANSFERASE, CYTOSOLIC"/>
    <property type="match status" value="1"/>
</dbReference>
<dbReference type="KEGG" id="sfu:Sfum_2280"/>
<accession>A0LKL0</accession>
<evidence type="ECO:0000256" key="1">
    <source>
        <dbReference type="ARBA" id="ARBA00010982"/>
    </source>
</evidence>
<dbReference type="InParanoid" id="A0LKL0"/>
<dbReference type="STRING" id="335543.Sfum_2280"/>
<evidence type="ECO:0000256" key="3">
    <source>
        <dbReference type="ARBA" id="ARBA00023315"/>
    </source>
</evidence>
<feature type="active site" description="Proton acceptor" evidence="4">
    <location>
        <position position="407"/>
    </location>
</feature>
<reference evidence="8 9" key="1">
    <citation type="submission" date="2006-10" db="EMBL/GenBank/DDBJ databases">
        <title>Complete sequence of Syntrophobacter fumaroxidans MPOB.</title>
        <authorList>
            <consortium name="US DOE Joint Genome Institute"/>
            <person name="Copeland A."/>
            <person name="Lucas S."/>
            <person name="Lapidus A."/>
            <person name="Barry K."/>
            <person name="Detter J.C."/>
            <person name="Glavina del Rio T."/>
            <person name="Hammon N."/>
            <person name="Israni S."/>
            <person name="Pitluck S."/>
            <person name="Goltsman E.G."/>
            <person name="Martinez M."/>
            <person name="Schmutz J."/>
            <person name="Larimer F."/>
            <person name="Land M."/>
            <person name="Hauser L."/>
            <person name="Kyrpides N."/>
            <person name="Kim E."/>
            <person name="Boone D.R."/>
            <person name="Brockman F."/>
            <person name="Culley D."/>
            <person name="Ferry J."/>
            <person name="Gunsalus R."/>
            <person name="McInerney M.J."/>
            <person name="Morrison M."/>
            <person name="Plugge C."/>
            <person name="Rohlin L."/>
            <person name="Scholten J."/>
            <person name="Sieber J."/>
            <person name="Stams A.J.M."/>
            <person name="Worm P."/>
            <person name="Henstra A.M."/>
            <person name="Richardson P."/>
        </authorList>
    </citation>
    <scope>NUCLEOTIDE SEQUENCE [LARGE SCALE GENOMIC DNA]</scope>
    <source>
        <strain evidence="9">DSM 10017 / MPOB</strain>
    </source>
</reference>
<dbReference type="InterPro" id="IPR002155">
    <property type="entry name" value="Thiolase"/>
</dbReference>
<dbReference type="GO" id="GO:0003985">
    <property type="term" value="F:acetyl-CoA C-acetyltransferase activity"/>
    <property type="evidence" value="ECO:0007669"/>
    <property type="project" value="UniProtKB-EC"/>
</dbReference>